<feature type="domain" description="Peptidase S1" evidence="4">
    <location>
        <begin position="2"/>
        <end position="88"/>
    </location>
</feature>
<protein>
    <recommendedName>
        <fullName evidence="4">Peptidase S1 domain-containing protein</fullName>
    </recommendedName>
</protein>
<dbReference type="InterPro" id="IPR043504">
    <property type="entry name" value="Peptidase_S1_PA_chymotrypsin"/>
</dbReference>
<keyword evidence="6" id="KW-1185">Reference proteome</keyword>
<gene>
    <name evidence="5" type="ORF">SK128_015600</name>
</gene>
<reference evidence="5 6" key="1">
    <citation type="submission" date="2023-11" db="EMBL/GenBank/DDBJ databases">
        <title>Halocaridina rubra genome assembly.</title>
        <authorList>
            <person name="Smith C."/>
        </authorList>
    </citation>
    <scope>NUCLEOTIDE SEQUENCE [LARGE SCALE GENOMIC DNA]</scope>
    <source>
        <strain evidence="5">EP-1</strain>
        <tissue evidence="5">Whole</tissue>
    </source>
</reference>
<dbReference type="Gene3D" id="2.40.10.10">
    <property type="entry name" value="Trypsin-like serine proteases"/>
    <property type="match status" value="1"/>
</dbReference>
<dbReference type="GO" id="GO:0004252">
    <property type="term" value="F:serine-type endopeptidase activity"/>
    <property type="evidence" value="ECO:0007669"/>
    <property type="project" value="InterPro"/>
</dbReference>
<keyword evidence="2" id="KW-0378">Hydrolase</keyword>
<dbReference type="PANTHER" id="PTHR24264">
    <property type="entry name" value="TRYPSIN-RELATED"/>
    <property type="match status" value="1"/>
</dbReference>
<evidence type="ECO:0000313" key="6">
    <source>
        <dbReference type="Proteomes" id="UP001381693"/>
    </source>
</evidence>
<evidence type="ECO:0000256" key="1">
    <source>
        <dbReference type="ARBA" id="ARBA00022670"/>
    </source>
</evidence>
<dbReference type="EMBL" id="JAXCGZ010019251">
    <property type="protein sequence ID" value="KAK7066340.1"/>
    <property type="molecule type" value="Genomic_DNA"/>
</dbReference>
<organism evidence="5 6">
    <name type="scientific">Halocaridina rubra</name>
    <name type="common">Hawaiian red shrimp</name>
    <dbReference type="NCBI Taxonomy" id="373956"/>
    <lineage>
        <taxon>Eukaryota</taxon>
        <taxon>Metazoa</taxon>
        <taxon>Ecdysozoa</taxon>
        <taxon>Arthropoda</taxon>
        <taxon>Crustacea</taxon>
        <taxon>Multicrustacea</taxon>
        <taxon>Malacostraca</taxon>
        <taxon>Eumalacostraca</taxon>
        <taxon>Eucarida</taxon>
        <taxon>Decapoda</taxon>
        <taxon>Pleocyemata</taxon>
        <taxon>Caridea</taxon>
        <taxon>Atyoidea</taxon>
        <taxon>Atyidae</taxon>
        <taxon>Halocaridina</taxon>
    </lineage>
</organism>
<dbReference type="PANTHER" id="PTHR24264:SF83">
    <property type="entry name" value="COMPLEMENT FACTOR I"/>
    <property type="match status" value="1"/>
</dbReference>
<evidence type="ECO:0000313" key="5">
    <source>
        <dbReference type="EMBL" id="KAK7066340.1"/>
    </source>
</evidence>
<evidence type="ECO:0000259" key="4">
    <source>
        <dbReference type="Pfam" id="PF00089"/>
    </source>
</evidence>
<keyword evidence="3" id="KW-0720">Serine protease</keyword>
<dbReference type="InterPro" id="IPR009003">
    <property type="entry name" value="Peptidase_S1_PA"/>
</dbReference>
<dbReference type="InterPro" id="IPR001254">
    <property type="entry name" value="Trypsin_dom"/>
</dbReference>
<comment type="caution">
    <text evidence="5">The sequence shown here is derived from an EMBL/GenBank/DDBJ whole genome shotgun (WGS) entry which is preliminary data.</text>
</comment>
<dbReference type="Pfam" id="PF00089">
    <property type="entry name" value="Trypsin"/>
    <property type="match status" value="1"/>
</dbReference>
<evidence type="ECO:0000256" key="2">
    <source>
        <dbReference type="ARBA" id="ARBA00022801"/>
    </source>
</evidence>
<proteinExistence type="predicted"/>
<name>A0AAN8ZZ84_HALRR</name>
<dbReference type="Proteomes" id="UP001381693">
    <property type="component" value="Unassembled WGS sequence"/>
</dbReference>
<dbReference type="InterPro" id="IPR050127">
    <property type="entry name" value="Serine_Proteases_S1"/>
</dbReference>
<evidence type="ECO:0000256" key="3">
    <source>
        <dbReference type="ARBA" id="ARBA00022825"/>
    </source>
</evidence>
<sequence>MGAHNIRNSEPEQVSMTSTNFFTHENWNSFTLANDIALIRLPSAVGLDQNIATVGLAASDPAVGTTVTPTGWGRPSDSKCQNMPLTYTSLALEIPIYPIIYM</sequence>
<keyword evidence="1" id="KW-0645">Protease</keyword>
<dbReference type="SUPFAM" id="SSF50494">
    <property type="entry name" value="Trypsin-like serine proteases"/>
    <property type="match status" value="1"/>
</dbReference>
<accession>A0AAN8ZZ84</accession>
<dbReference type="GO" id="GO:0006508">
    <property type="term" value="P:proteolysis"/>
    <property type="evidence" value="ECO:0007669"/>
    <property type="project" value="UniProtKB-KW"/>
</dbReference>
<dbReference type="AlphaFoldDB" id="A0AAN8ZZ84"/>
<dbReference type="GO" id="GO:0005615">
    <property type="term" value="C:extracellular space"/>
    <property type="evidence" value="ECO:0007669"/>
    <property type="project" value="TreeGrafter"/>
</dbReference>